<accession>A0A6B3NT80</accession>
<keyword evidence="4" id="KW-1185">Reference proteome</keyword>
<comment type="caution">
    <text evidence="2">The sequence shown here is derived from an EMBL/GenBank/DDBJ whole genome shotgun (WGS) entry which is preliminary data.</text>
</comment>
<gene>
    <name evidence="1" type="ORF">G3435_11185</name>
    <name evidence="2" type="ORF">G3436_05740</name>
</gene>
<accession>A0A6M0CS48</accession>
<dbReference type="AlphaFoldDB" id="A0A6B3NT80"/>
<protein>
    <submittedName>
        <fullName evidence="2">Uncharacterized protein</fullName>
    </submittedName>
</protein>
<organism evidence="2 4">
    <name type="scientific">Pseudomonas brassicae</name>
    <dbReference type="NCBI Taxonomy" id="2708063"/>
    <lineage>
        <taxon>Bacteria</taxon>
        <taxon>Pseudomonadati</taxon>
        <taxon>Pseudomonadota</taxon>
        <taxon>Gammaproteobacteria</taxon>
        <taxon>Pseudomonadales</taxon>
        <taxon>Pseudomonadaceae</taxon>
        <taxon>Pseudomonas</taxon>
    </lineage>
</organism>
<name>A0A6B3NT80_9PSED</name>
<evidence type="ECO:0000313" key="3">
    <source>
        <dbReference type="Proteomes" id="UP000480410"/>
    </source>
</evidence>
<proteinExistence type="predicted"/>
<dbReference type="Proteomes" id="UP000480410">
    <property type="component" value="Unassembled WGS sequence"/>
</dbReference>
<sequence>MHHSQKPVALAAYAAVNPTFAAGRFPGYTLIDLVEKMPCLDGTENAALAMVCRIPAPIFESAAHRGEKFGSVAWDIVRKYQLDACFTKARPYGSEGSHYTMRPCGYDYDRSEPLPEALKAMRSSYRKMTNVQRVMVLTLLHLYSQGTDDFYLKGGCPTKISAAEALRLLRADGDALKLWGYLVTHYAGW</sequence>
<reference evidence="3 4" key="1">
    <citation type="submission" date="2020-02" db="EMBL/GenBank/DDBJ databases">
        <title>Broccoli isolated Pseudomonas sp.</title>
        <authorList>
            <person name="Fujikawa T."/>
            <person name="Sawada H."/>
        </authorList>
    </citation>
    <scope>NUCLEOTIDE SEQUENCE [LARGE SCALE GENOMIC DNA]</scope>
    <source>
        <strain evidence="2 4">MAFF212427</strain>
        <strain evidence="1 3">MAFF212428</strain>
    </source>
</reference>
<dbReference type="Proteomes" id="UP000482634">
    <property type="component" value="Unassembled WGS sequence"/>
</dbReference>
<evidence type="ECO:0000313" key="1">
    <source>
        <dbReference type="EMBL" id="NER60398.1"/>
    </source>
</evidence>
<evidence type="ECO:0000313" key="4">
    <source>
        <dbReference type="Proteomes" id="UP000482634"/>
    </source>
</evidence>
<evidence type="ECO:0000313" key="2">
    <source>
        <dbReference type="EMBL" id="NER63490.1"/>
    </source>
</evidence>
<dbReference type="EMBL" id="JAAHBV010000223">
    <property type="protein sequence ID" value="NER60398.1"/>
    <property type="molecule type" value="Genomic_DNA"/>
</dbReference>
<dbReference type="EMBL" id="JAAHBU010000063">
    <property type="protein sequence ID" value="NER63490.1"/>
    <property type="molecule type" value="Genomic_DNA"/>
</dbReference>